<feature type="transmembrane region" description="Helical" evidence="9">
    <location>
        <begin position="127"/>
        <end position="148"/>
    </location>
</feature>
<evidence type="ECO:0000256" key="2">
    <source>
        <dbReference type="ARBA" id="ARBA00022448"/>
    </source>
</evidence>
<keyword evidence="12" id="KW-1185">Reference proteome</keyword>
<comment type="caution">
    <text evidence="11">The sequence shown here is derived from an EMBL/GenBank/DDBJ whole genome shotgun (WGS) entry which is preliminary data.</text>
</comment>
<evidence type="ECO:0000256" key="4">
    <source>
        <dbReference type="ARBA" id="ARBA00022519"/>
    </source>
</evidence>
<sequence>MEKIIHMLSKGLHYVAQLILALMMFMVTFDVLGRWLFHRPIKGTVDFTELGLCIVIFLGLAYTHLQNEHITVDFIVEKFPKKIQWIFESVINLLIAGLMVLVAWSLLENSQRLLNSNTVTGDLGLPVYVFAILAAIGAVVFALTALLYTIDYAQKVVKDHES</sequence>
<dbReference type="PANTHER" id="PTHR35011">
    <property type="entry name" value="2,3-DIKETO-L-GULONATE TRAP TRANSPORTER SMALL PERMEASE PROTEIN YIAM"/>
    <property type="match status" value="1"/>
</dbReference>
<keyword evidence="7 9" id="KW-0472">Membrane</keyword>
<dbReference type="Pfam" id="PF04290">
    <property type="entry name" value="DctQ"/>
    <property type="match status" value="1"/>
</dbReference>
<evidence type="ECO:0000256" key="3">
    <source>
        <dbReference type="ARBA" id="ARBA00022475"/>
    </source>
</evidence>
<evidence type="ECO:0000256" key="6">
    <source>
        <dbReference type="ARBA" id="ARBA00022989"/>
    </source>
</evidence>
<dbReference type="PANTHER" id="PTHR35011:SF2">
    <property type="entry name" value="2,3-DIKETO-L-GULONATE TRAP TRANSPORTER SMALL PERMEASE PROTEIN YIAM"/>
    <property type="match status" value="1"/>
</dbReference>
<dbReference type="RefSeq" id="WP_044747134.1">
    <property type="nucleotide sequence ID" value="NZ_JAUSTR010000007.1"/>
</dbReference>
<keyword evidence="6 9" id="KW-1133">Transmembrane helix</keyword>
<comment type="similarity">
    <text evidence="8">Belongs to the TRAP transporter small permease family.</text>
</comment>
<dbReference type="InterPro" id="IPR007387">
    <property type="entry name" value="TRAP_DctQ"/>
</dbReference>
<comment type="subcellular location">
    <subcellularLocation>
        <location evidence="1">Cell inner membrane</location>
        <topology evidence="1">Multi-pass membrane protein</topology>
    </subcellularLocation>
</comment>
<evidence type="ECO:0000313" key="11">
    <source>
        <dbReference type="EMBL" id="MDQ0162889.1"/>
    </source>
</evidence>
<keyword evidence="3" id="KW-1003">Cell membrane</keyword>
<keyword evidence="4" id="KW-0997">Cell inner membrane</keyword>
<evidence type="ECO:0000256" key="7">
    <source>
        <dbReference type="ARBA" id="ARBA00023136"/>
    </source>
</evidence>
<reference evidence="11 12" key="1">
    <citation type="submission" date="2023-07" db="EMBL/GenBank/DDBJ databases">
        <title>Genomic Encyclopedia of Type Strains, Phase IV (KMG-IV): sequencing the most valuable type-strain genomes for metagenomic binning, comparative biology and taxonomic classification.</title>
        <authorList>
            <person name="Goeker M."/>
        </authorList>
    </citation>
    <scope>NUCLEOTIDE SEQUENCE [LARGE SCALE GENOMIC DNA]</scope>
    <source>
        <strain evidence="11 12">DSM 19092</strain>
    </source>
</reference>
<accession>A0ABT9VPS5</accession>
<feature type="transmembrane region" description="Helical" evidence="9">
    <location>
        <begin position="85"/>
        <end position="107"/>
    </location>
</feature>
<evidence type="ECO:0000313" key="12">
    <source>
        <dbReference type="Proteomes" id="UP001225646"/>
    </source>
</evidence>
<keyword evidence="2" id="KW-0813">Transport</keyword>
<evidence type="ECO:0000256" key="5">
    <source>
        <dbReference type="ARBA" id="ARBA00022692"/>
    </source>
</evidence>
<proteinExistence type="inferred from homology"/>
<dbReference type="InterPro" id="IPR055348">
    <property type="entry name" value="DctQ"/>
</dbReference>
<name>A0ABT9VPS5_9BACI</name>
<feature type="transmembrane region" description="Helical" evidence="9">
    <location>
        <begin position="47"/>
        <end position="65"/>
    </location>
</feature>
<dbReference type="EMBL" id="JAUSTR010000007">
    <property type="protein sequence ID" value="MDQ0162889.1"/>
    <property type="molecule type" value="Genomic_DNA"/>
</dbReference>
<feature type="transmembrane region" description="Helical" evidence="9">
    <location>
        <begin position="12"/>
        <end position="35"/>
    </location>
</feature>
<evidence type="ECO:0000259" key="10">
    <source>
        <dbReference type="Pfam" id="PF04290"/>
    </source>
</evidence>
<dbReference type="Proteomes" id="UP001225646">
    <property type="component" value="Unassembled WGS sequence"/>
</dbReference>
<protein>
    <submittedName>
        <fullName evidence="11">TRAP-type C4-dicarboxylate transport system permease small subunit</fullName>
    </submittedName>
</protein>
<organism evidence="11 12">
    <name type="scientific">Aeribacillus alveayuensis</name>
    <dbReference type="NCBI Taxonomy" id="279215"/>
    <lineage>
        <taxon>Bacteria</taxon>
        <taxon>Bacillati</taxon>
        <taxon>Bacillota</taxon>
        <taxon>Bacilli</taxon>
        <taxon>Bacillales</taxon>
        <taxon>Bacillaceae</taxon>
        <taxon>Aeribacillus</taxon>
    </lineage>
</organism>
<evidence type="ECO:0000256" key="1">
    <source>
        <dbReference type="ARBA" id="ARBA00004429"/>
    </source>
</evidence>
<keyword evidence="5 9" id="KW-0812">Transmembrane</keyword>
<evidence type="ECO:0000256" key="9">
    <source>
        <dbReference type="SAM" id="Phobius"/>
    </source>
</evidence>
<gene>
    <name evidence="11" type="ORF">J2S06_001966</name>
</gene>
<evidence type="ECO:0000256" key="8">
    <source>
        <dbReference type="ARBA" id="ARBA00038436"/>
    </source>
</evidence>
<feature type="domain" description="Tripartite ATP-independent periplasmic transporters DctQ component" evidence="10">
    <location>
        <begin position="23"/>
        <end position="147"/>
    </location>
</feature>